<dbReference type="RefSeq" id="WP_091873185.1">
    <property type="nucleotide sequence ID" value="NZ_FOLD01000006.1"/>
</dbReference>
<reference evidence="3" key="1">
    <citation type="submission" date="2016-10" db="EMBL/GenBank/DDBJ databases">
        <authorList>
            <person name="Varghese N."/>
            <person name="Submissions S."/>
        </authorList>
    </citation>
    <scope>NUCLEOTIDE SEQUENCE [LARGE SCALE GENOMIC DNA]</scope>
    <source>
        <strain evidence="3">CGMCC 1.12041</strain>
    </source>
</reference>
<feature type="transmembrane region" description="Helical" evidence="1">
    <location>
        <begin position="23"/>
        <end position="45"/>
    </location>
</feature>
<dbReference type="OrthoDB" id="9960274at2"/>
<organism evidence="2 3">
    <name type="scientific">Massilia yuzhufengensis</name>
    <dbReference type="NCBI Taxonomy" id="1164594"/>
    <lineage>
        <taxon>Bacteria</taxon>
        <taxon>Pseudomonadati</taxon>
        <taxon>Pseudomonadota</taxon>
        <taxon>Betaproteobacteria</taxon>
        <taxon>Burkholderiales</taxon>
        <taxon>Oxalobacteraceae</taxon>
        <taxon>Telluria group</taxon>
        <taxon>Massilia</taxon>
    </lineage>
</organism>
<keyword evidence="1" id="KW-1133">Transmembrane helix</keyword>
<keyword evidence="3" id="KW-1185">Reference proteome</keyword>
<feature type="transmembrane region" description="Helical" evidence="1">
    <location>
        <begin position="257"/>
        <end position="275"/>
    </location>
</feature>
<sequence length="400" mass="42203">MPPAHPFFLMWRSRRAYFRRQSYLLYQRYVHVLVIVLGLFGVLLVERPALLAEPILHFWREPGSLAANAGWAGLWLALAATWARIHRGFIAGGALAAFSRSLPQAVRAAPLVDAAMLLFGLEVFLVPAGLAAWTVAGDAGGAGGWFPLRAALLAVLTVGVARWACAGNPRWNAPAVLAGFLVLAGVGHYGAIEPVPLALASVLLAAALARDMARPPAPVVIASSTGPALRLPGLACLVALQLTLLVRGQLHAALPRFALAAALQAACIWMIFGAGKLAEAAAFVKVGCWLVAAIMSGFFFVFWTARQPIEPFVRSLPYGLLRLAASELLLVLGATALIFCAAYAACLLQPGQGEAVAAQLLRHGAASLLPLALFGAPVIQRHQNGPLLKVVILVASFLLL</sequence>
<feature type="transmembrane region" description="Helical" evidence="1">
    <location>
        <begin position="171"/>
        <end position="189"/>
    </location>
</feature>
<feature type="transmembrane region" description="Helical" evidence="1">
    <location>
        <begin position="65"/>
        <end position="85"/>
    </location>
</feature>
<evidence type="ECO:0000313" key="3">
    <source>
        <dbReference type="Proteomes" id="UP000198639"/>
    </source>
</evidence>
<dbReference type="STRING" id="1164594.SAMN05216204_10672"/>
<proteinExistence type="predicted"/>
<accession>A0A1I1J579</accession>
<dbReference type="EMBL" id="FOLD01000006">
    <property type="protein sequence ID" value="SFC43152.1"/>
    <property type="molecule type" value="Genomic_DNA"/>
</dbReference>
<feature type="transmembrane region" description="Helical" evidence="1">
    <location>
        <begin position="323"/>
        <end position="348"/>
    </location>
</feature>
<evidence type="ECO:0000313" key="2">
    <source>
        <dbReference type="EMBL" id="SFC43152.1"/>
    </source>
</evidence>
<name>A0A1I1J579_9BURK</name>
<evidence type="ECO:0000256" key="1">
    <source>
        <dbReference type="SAM" id="Phobius"/>
    </source>
</evidence>
<gene>
    <name evidence="2" type="ORF">SAMN05216204_10672</name>
</gene>
<keyword evidence="1" id="KW-0472">Membrane</keyword>
<feature type="transmembrane region" description="Helical" evidence="1">
    <location>
        <begin position="106"/>
        <end position="133"/>
    </location>
</feature>
<protein>
    <submittedName>
        <fullName evidence="2">Uncharacterized protein</fullName>
    </submittedName>
</protein>
<dbReference type="AlphaFoldDB" id="A0A1I1J579"/>
<feature type="transmembrane region" description="Helical" evidence="1">
    <location>
        <begin position="282"/>
        <end position="303"/>
    </location>
</feature>
<keyword evidence="1" id="KW-0812">Transmembrane</keyword>
<feature type="transmembrane region" description="Helical" evidence="1">
    <location>
        <begin position="145"/>
        <end position="164"/>
    </location>
</feature>
<dbReference type="Proteomes" id="UP000198639">
    <property type="component" value="Unassembled WGS sequence"/>
</dbReference>